<sequence>MTAGLVVDALELAGIPTVCVGVMRKPLEGLPRVVITPHTRGSNFGPPGDRAEHRRIADEALRLLEPH</sequence>
<dbReference type="EMBL" id="CABO01000028">
    <property type="protein sequence ID" value="CBI02059.1"/>
    <property type="molecule type" value="Genomic_DNA"/>
</dbReference>
<evidence type="ECO:0000313" key="2">
    <source>
        <dbReference type="EMBL" id="CBI02059.1"/>
    </source>
</evidence>
<reference evidence="1" key="1">
    <citation type="submission" date="2009-10" db="EMBL/GenBank/DDBJ databases">
        <title>Diversity of trophic interactions inside an arsenic-rich microbial ecosystem.</title>
        <authorList>
            <person name="Bertin P.N."/>
            <person name="Heinrich-Salmeron A."/>
            <person name="Pelletier E."/>
            <person name="Goulhen-Chollet F."/>
            <person name="Arsene-Ploetze F."/>
            <person name="Gallien S."/>
            <person name="Calteau A."/>
            <person name="Vallenet D."/>
            <person name="Casiot C."/>
            <person name="Chane-Woon-Ming B."/>
            <person name="Giloteaux L."/>
            <person name="Barakat M."/>
            <person name="Bonnefoy V."/>
            <person name="Bruneel O."/>
            <person name="Chandler M."/>
            <person name="Cleiss J."/>
            <person name="Duran R."/>
            <person name="Elbaz-Poulichet F."/>
            <person name="Fonknechten N."/>
            <person name="Lauga B."/>
            <person name="Mornico D."/>
            <person name="Ortet P."/>
            <person name="Schaeffer C."/>
            <person name="Siguier P."/>
            <person name="Alexander Thil Smith A."/>
            <person name="Van Dorsselaer A."/>
            <person name="Weissenbach J."/>
            <person name="Medigue C."/>
            <person name="Le Paslier D."/>
        </authorList>
    </citation>
    <scope>NUCLEOTIDE SEQUENCE</scope>
</reference>
<name>E6PIB8_9ZZZZ</name>
<gene>
    <name evidence="1" type="ORF">CARN1_0688</name>
    <name evidence="2" type="ORF">CARN4_2254</name>
</gene>
<dbReference type="EMBL" id="CABL01000019">
    <property type="protein sequence ID" value="CBH76208.1"/>
    <property type="molecule type" value="Genomic_DNA"/>
</dbReference>
<protein>
    <submittedName>
        <fullName evidence="1">Putative reductase</fullName>
    </submittedName>
</protein>
<proteinExistence type="predicted"/>
<dbReference type="AlphaFoldDB" id="E6PIB8"/>
<accession>E6PIB8</accession>
<organism evidence="1">
    <name type="scientific">mine drainage metagenome</name>
    <dbReference type="NCBI Taxonomy" id="410659"/>
    <lineage>
        <taxon>unclassified sequences</taxon>
        <taxon>metagenomes</taxon>
        <taxon>ecological metagenomes</taxon>
    </lineage>
</organism>
<evidence type="ECO:0000313" key="1">
    <source>
        <dbReference type="EMBL" id="CBH76208.1"/>
    </source>
</evidence>
<comment type="caution">
    <text evidence="1">The sequence shown here is derived from an EMBL/GenBank/DDBJ whole genome shotgun (WGS) entry which is preliminary data.</text>
</comment>